<gene>
    <name evidence="7" type="ORF">H4219_005910</name>
</gene>
<keyword evidence="2 5" id="KW-0732">Signal</keyword>
<feature type="compositionally biased region" description="Basic and acidic residues" evidence="4">
    <location>
        <begin position="493"/>
        <end position="502"/>
    </location>
</feature>
<feature type="region of interest" description="Disordered" evidence="4">
    <location>
        <begin position="493"/>
        <end position="524"/>
    </location>
</feature>
<dbReference type="InterPro" id="IPR019734">
    <property type="entry name" value="TPR_rpt"/>
</dbReference>
<feature type="chain" id="PRO_5040906199" description="J domain-containing protein" evidence="5">
    <location>
        <begin position="37"/>
        <end position="575"/>
    </location>
</feature>
<dbReference type="AlphaFoldDB" id="A0A9W8DNF8"/>
<keyword evidence="8" id="KW-1185">Reference proteome</keyword>
<dbReference type="InterPro" id="IPR011990">
    <property type="entry name" value="TPR-like_helical_dom_sf"/>
</dbReference>
<dbReference type="Proteomes" id="UP001150538">
    <property type="component" value="Unassembled WGS sequence"/>
</dbReference>
<evidence type="ECO:0000256" key="3">
    <source>
        <dbReference type="ARBA" id="ARBA00022824"/>
    </source>
</evidence>
<protein>
    <recommendedName>
        <fullName evidence="6">J domain-containing protein</fullName>
    </recommendedName>
</protein>
<evidence type="ECO:0000256" key="1">
    <source>
        <dbReference type="ARBA" id="ARBA00004240"/>
    </source>
</evidence>
<dbReference type="SUPFAM" id="SSF46565">
    <property type="entry name" value="Chaperone J-domain"/>
    <property type="match status" value="1"/>
</dbReference>
<comment type="subcellular location">
    <subcellularLocation>
        <location evidence="1">Endoplasmic reticulum</location>
    </subcellularLocation>
</comment>
<dbReference type="Gene3D" id="1.25.40.10">
    <property type="entry name" value="Tetratricopeptide repeat domain"/>
    <property type="match status" value="1"/>
</dbReference>
<dbReference type="GO" id="GO:0051087">
    <property type="term" value="F:protein-folding chaperone binding"/>
    <property type="evidence" value="ECO:0007669"/>
    <property type="project" value="TreeGrafter"/>
</dbReference>
<dbReference type="PROSITE" id="PS50076">
    <property type="entry name" value="DNAJ_2"/>
    <property type="match status" value="1"/>
</dbReference>
<evidence type="ECO:0000313" key="7">
    <source>
        <dbReference type="EMBL" id="KAJ1911540.1"/>
    </source>
</evidence>
<dbReference type="PANTHER" id="PTHR44140">
    <property type="entry name" value="LD25575P"/>
    <property type="match status" value="1"/>
</dbReference>
<dbReference type="SUPFAM" id="SSF48452">
    <property type="entry name" value="TPR-like"/>
    <property type="match status" value="2"/>
</dbReference>
<dbReference type="InterPro" id="IPR036869">
    <property type="entry name" value="J_dom_sf"/>
</dbReference>
<dbReference type="InterPro" id="IPR051727">
    <property type="entry name" value="DnaJ_C3_Co-chaperones"/>
</dbReference>
<dbReference type="SMART" id="SM00271">
    <property type="entry name" value="DnaJ"/>
    <property type="match status" value="1"/>
</dbReference>
<evidence type="ECO:0000259" key="6">
    <source>
        <dbReference type="PROSITE" id="PS50076"/>
    </source>
</evidence>
<proteinExistence type="predicted"/>
<dbReference type="InterPro" id="IPR001623">
    <property type="entry name" value="DnaJ_domain"/>
</dbReference>
<dbReference type="Gene3D" id="1.10.287.110">
    <property type="entry name" value="DnaJ domain"/>
    <property type="match status" value="1"/>
</dbReference>
<accession>A0A9W8DNF8</accession>
<name>A0A9W8DNF8_9FUNG</name>
<dbReference type="EMBL" id="JANBPU010000437">
    <property type="protein sequence ID" value="KAJ1911540.1"/>
    <property type="molecule type" value="Genomic_DNA"/>
</dbReference>
<dbReference type="GO" id="GO:0034975">
    <property type="term" value="P:protein folding in endoplasmic reticulum"/>
    <property type="evidence" value="ECO:0007669"/>
    <property type="project" value="TreeGrafter"/>
</dbReference>
<dbReference type="PANTHER" id="PTHR44140:SF2">
    <property type="entry name" value="LD25575P"/>
    <property type="match status" value="1"/>
</dbReference>
<dbReference type="Pfam" id="PF00226">
    <property type="entry name" value="DnaJ"/>
    <property type="match status" value="1"/>
</dbReference>
<dbReference type="GO" id="GO:0005783">
    <property type="term" value="C:endoplasmic reticulum"/>
    <property type="evidence" value="ECO:0007669"/>
    <property type="project" value="UniProtKB-SubCell"/>
</dbReference>
<feature type="domain" description="J" evidence="6">
    <location>
        <begin position="431"/>
        <end position="499"/>
    </location>
</feature>
<comment type="caution">
    <text evidence="7">The sequence shown here is derived from an EMBL/GenBank/DDBJ whole genome shotgun (WGS) entry which is preliminary data.</text>
</comment>
<evidence type="ECO:0000256" key="5">
    <source>
        <dbReference type="SAM" id="SignalP"/>
    </source>
</evidence>
<dbReference type="PRINTS" id="PR00625">
    <property type="entry name" value="JDOMAIN"/>
</dbReference>
<dbReference type="Pfam" id="PF13432">
    <property type="entry name" value="TPR_16"/>
    <property type="match status" value="1"/>
</dbReference>
<dbReference type="SMART" id="SM00028">
    <property type="entry name" value="TPR"/>
    <property type="match status" value="6"/>
</dbReference>
<evidence type="ECO:0000256" key="2">
    <source>
        <dbReference type="ARBA" id="ARBA00022729"/>
    </source>
</evidence>
<dbReference type="GO" id="GO:0051787">
    <property type="term" value="F:misfolded protein binding"/>
    <property type="evidence" value="ECO:0007669"/>
    <property type="project" value="TreeGrafter"/>
</dbReference>
<sequence>MYFLAKDKHPASWLTTTTILWALAAALLSSLGIVFADSNTNADGENVIESATSYLQKADKLLISGNPGDALIAYTAAIDVDPNVYLPYYKRATAYLSLNRLGLAARDLSKSIELNPHFYKAYEQRAKIYIKEGRFVKAGDDIEYLKSNFSKESKADKLLTSLQSVETEVEEAKKSNEAGNYSECVKYATKAIEVCPFFGDLRSIRYECNLKLGDIAGSVNDLQRLSQFDKEDLGVYTDIANLRFFYLGEKAEAIASLKECLHSDPENKQCKALFKQLKQLDKSLKKLDVELKKDKWNTCGKMISPPSKDSGEGLLAQVTKLDEDLSKKYQLPSKPTSNIILMRIIDVACISHSSLKRWKLAEDFCSKSLENNPDNIQAVIGMSSVLLEKDEFDKAISLLEEAQQKSQGQNGKINKLLHEAQKKKRMAGRKDYYKILGVPKDADQREIKKAFRKMAQQWHPDRYKGDLTPEQVQDKMSDINQAYEVLSDEKTRAEYDQGHDPNDPTGGHEYGGPGGFGGEPGGGNPFFFYPNGQQFVFKQGGSGEAFFEFGGAGGGGGKKGGSKKFKQYFGGGFPF</sequence>
<reference evidence="7" key="1">
    <citation type="submission" date="2022-07" db="EMBL/GenBank/DDBJ databases">
        <title>Phylogenomic reconstructions and comparative analyses of Kickxellomycotina fungi.</title>
        <authorList>
            <person name="Reynolds N.K."/>
            <person name="Stajich J.E."/>
            <person name="Barry K."/>
            <person name="Grigoriev I.V."/>
            <person name="Crous P."/>
            <person name="Smith M.E."/>
        </authorList>
    </citation>
    <scope>NUCLEOTIDE SEQUENCE</scope>
    <source>
        <strain evidence="7">NBRC 100468</strain>
    </source>
</reference>
<dbReference type="OrthoDB" id="1726119at2759"/>
<feature type="compositionally biased region" description="Gly residues" evidence="4">
    <location>
        <begin position="508"/>
        <end position="524"/>
    </location>
</feature>
<dbReference type="CDD" id="cd06257">
    <property type="entry name" value="DnaJ"/>
    <property type="match status" value="1"/>
</dbReference>
<keyword evidence="3" id="KW-0256">Endoplasmic reticulum</keyword>
<evidence type="ECO:0000313" key="8">
    <source>
        <dbReference type="Proteomes" id="UP001150538"/>
    </source>
</evidence>
<organism evidence="7 8">
    <name type="scientific">Mycoemilia scoparia</name>
    <dbReference type="NCBI Taxonomy" id="417184"/>
    <lineage>
        <taxon>Eukaryota</taxon>
        <taxon>Fungi</taxon>
        <taxon>Fungi incertae sedis</taxon>
        <taxon>Zoopagomycota</taxon>
        <taxon>Kickxellomycotina</taxon>
        <taxon>Kickxellomycetes</taxon>
        <taxon>Kickxellales</taxon>
        <taxon>Kickxellaceae</taxon>
        <taxon>Mycoemilia</taxon>
    </lineage>
</organism>
<feature type="signal peptide" evidence="5">
    <location>
        <begin position="1"/>
        <end position="36"/>
    </location>
</feature>
<evidence type="ECO:0000256" key="4">
    <source>
        <dbReference type="SAM" id="MobiDB-lite"/>
    </source>
</evidence>